<dbReference type="EMBL" id="UOFH01000228">
    <property type="protein sequence ID" value="VAW62798.1"/>
    <property type="molecule type" value="Genomic_DNA"/>
</dbReference>
<feature type="non-terminal residue" evidence="2">
    <location>
        <position position="96"/>
    </location>
</feature>
<protein>
    <submittedName>
        <fullName evidence="2">Uncharacterized protein</fullName>
    </submittedName>
</protein>
<accession>A0A3B0X3C8</accession>
<feature type="region of interest" description="Disordered" evidence="1">
    <location>
        <begin position="77"/>
        <end position="96"/>
    </location>
</feature>
<feature type="compositionally biased region" description="Polar residues" evidence="1">
    <location>
        <begin position="85"/>
        <end position="96"/>
    </location>
</feature>
<reference evidence="2" key="1">
    <citation type="submission" date="2018-06" db="EMBL/GenBank/DDBJ databases">
        <authorList>
            <person name="Zhirakovskaya E."/>
        </authorList>
    </citation>
    <scope>NUCLEOTIDE SEQUENCE</scope>
</reference>
<dbReference type="AlphaFoldDB" id="A0A3B0X3C8"/>
<name>A0A3B0X3C8_9ZZZZ</name>
<sequence>MNRALSPPAYSRPVALRQSSGLLLLLGLLMLGFLLAGISTNSHAVQGGQSASSSAFVSNEIIVRFNAGVSSASQTSALSGAGCQNMGSLSLASNLT</sequence>
<evidence type="ECO:0000313" key="2">
    <source>
        <dbReference type="EMBL" id="VAW62798.1"/>
    </source>
</evidence>
<evidence type="ECO:0000256" key="1">
    <source>
        <dbReference type="SAM" id="MobiDB-lite"/>
    </source>
</evidence>
<proteinExistence type="predicted"/>
<organism evidence="2">
    <name type="scientific">hydrothermal vent metagenome</name>
    <dbReference type="NCBI Taxonomy" id="652676"/>
    <lineage>
        <taxon>unclassified sequences</taxon>
        <taxon>metagenomes</taxon>
        <taxon>ecological metagenomes</taxon>
    </lineage>
</organism>
<gene>
    <name evidence="2" type="ORF">MNBD_GAMMA08-758</name>
</gene>